<dbReference type="FunFam" id="1.10.1040.10:FF:000017">
    <property type="entry name" value="2-dehydropantoate 2-reductase"/>
    <property type="match status" value="1"/>
</dbReference>
<feature type="domain" description="Ketopantoate reductase C-terminal" evidence="2">
    <location>
        <begin position="216"/>
        <end position="338"/>
    </location>
</feature>
<evidence type="ECO:0000259" key="1">
    <source>
        <dbReference type="Pfam" id="PF02558"/>
    </source>
</evidence>
<evidence type="ECO:0008006" key="4">
    <source>
        <dbReference type="Google" id="ProtNLM"/>
    </source>
</evidence>
<dbReference type="InterPro" id="IPR008927">
    <property type="entry name" value="6-PGluconate_DH-like_C_sf"/>
</dbReference>
<dbReference type="InterPro" id="IPR013328">
    <property type="entry name" value="6PGD_dom2"/>
</dbReference>
<feature type="domain" description="Ketopantoate reductase N-terminal" evidence="1">
    <location>
        <begin position="3"/>
        <end position="112"/>
    </location>
</feature>
<dbReference type="AlphaFoldDB" id="A0A7S2RL10"/>
<reference evidence="3" key="1">
    <citation type="submission" date="2021-01" db="EMBL/GenBank/DDBJ databases">
        <authorList>
            <person name="Corre E."/>
            <person name="Pelletier E."/>
            <person name="Niang G."/>
            <person name="Scheremetjew M."/>
            <person name="Finn R."/>
            <person name="Kale V."/>
            <person name="Holt S."/>
            <person name="Cochrane G."/>
            <person name="Meng A."/>
            <person name="Brown T."/>
            <person name="Cohen L."/>
        </authorList>
    </citation>
    <scope>NUCLEOTIDE SEQUENCE</scope>
    <source>
        <strain evidence="3">CCMP1243</strain>
    </source>
</reference>
<dbReference type="SUPFAM" id="SSF51735">
    <property type="entry name" value="NAD(P)-binding Rossmann-fold domains"/>
    <property type="match status" value="1"/>
</dbReference>
<dbReference type="SUPFAM" id="SSF48179">
    <property type="entry name" value="6-phosphogluconate dehydrogenase C-terminal domain-like"/>
    <property type="match status" value="1"/>
</dbReference>
<organism evidence="3">
    <name type="scientific">Rhizochromulina marina</name>
    <dbReference type="NCBI Taxonomy" id="1034831"/>
    <lineage>
        <taxon>Eukaryota</taxon>
        <taxon>Sar</taxon>
        <taxon>Stramenopiles</taxon>
        <taxon>Ochrophyta</taxon>
        <taxon>Dictyochophyceae</taxon>
        <taxon>Rhizochromulinales</taxon>
        <taxon>Rhizochromulina</taxon>
    </lineage>
</organism>
<protein>
    <recommendedName>
        <fullName evidence="4">2-dehydropantoate 2-reductase</fullName>
    </recommendedName>
</protein>
<gene>
    <name evidence="3" type="ORF">RMAR1173_LOCUS5667</name>
</gene>
<dbReference type="Pfam" id="PF08546">
    <property type="entry name" value="ApbA_C"/>
    <property type="match status" value="1"/>
</dbReference>
<dbReference type="EMBL" id="HBHJ01008748">
    <property type="protein sequence ID" value="CAD9674223.1"/>
    <property type="molecule type" value="Transcribed_RNA"/>
</dbReference>
<dbReference type="Gene3D" id="1.10.1040.10">
    <property type="entry name" value="N-(1-d-carboxylethyl)-l-norvaline Dehydrogenase, domain 2"/>
    <property type="match status" value="1"/>
</dbReference>
<sequence length="373" mass="39613">MRVAVVGVGGVGGILAAALESAGQASVTLVSQGSGLAALRRHGLTVRTLEGRLHHFAIPQERLLSVDEAAASGEAHDVVFVTTKAQKMTSALDSLARLVGPSTLVVPCMNGLPWWFFHAAAAPGGKHTGLRLWSTDPTGRLSREISFPKVLGCVGSIAGQVHKNQASWHCQWPSEKNRLVLGDPAHPGNGPSDRVKTVAGLFQDAEIPVTVTHDADIRSKIFDHLLIHSSINAIAALSRGDCGQVVDDHSGEELLRDVVEEATAVANALDPPLRLSLNADDIIDMYRGQYGLRPSMLQDADSGRSIEKDSVVGALVELASQVGVETPSLKVILHLLDVMDSAASQRAGFGAFYDLSSADLPDRIRNMNYEIAP</sequence>
<dbReference type="PANTHER" id="PTHR21708">
    <property type="entry name" value="PROBABLE 2-DEHYDROPANTOATE 2-REDUCTASE"/>
    <property type="match status" value="1"/>
</dbReference>
<dbReference type="Pfam" id="PF02558">
    <property type="entry name" value="ApbA"/>
    <property type="match status" value="1"/>
</dbReference>
<evidence type="ECO:0000313" key="3">
    <source>
        <dbReference type="EMBL" id="CAD9674223.1"/>
    </source>
</evidence>
<evidence type="ECO:0000259" key="2">
    <source>
        <dbReference type="Pfam" id="PF08546"/>
    </source>
</evidence>
<dbReference type="InterPro" id="IPR036291">
    <property type="entry name" value="NAD(P)-bd_dom_sf"/>
</dbReference>
<dbReference type="Gene3D" id="3.40.50.720">
    <property type="entry name" value="NAD(P)-binding Rossmann-like Domain"/>
    <property type="match status" value="1"/>
</dbReference>
<dbReference type="GO" id="GO:0005737">
    <property type="term" value="C:cytoplasm"/>
    <property type="evidence" value="ECO:0007669"/>
    <property type="project" value="TreeGrafter"/>
</dbReference>
<proteinExistence type="predicted"/>
<dbReference type="InterPro" id="IPR013752">
    <property type="entry name" value="KPA_reductase"/>
</dbReference>
<dbReference type="PANTHER" id="PTHR21708:SF26">
    <property type="entry name" value="2-DEHYDROPANTOATE 2-REDUCTASE"/>
    <property type="match status" value="1"/>
</dbReference>
<name>A0A7S2RL10_9STRA</name>
<dbReference type="InterPro" id="IPR051402">
    <property type="entry name" value="KPR-Related"/>
</dbReference>
<dbReference type="InterPro" id="IPR013332">
    <property type="entry name" value="KPR_N"/>
</dbReference>
<accession>A0A7S2RL10</accession>